<keyword evidence="1 6" id="KW-0963">Cytoplasm</keyword>
<dbReference type="GO" id="GO:0070677">
    <property type="term" value="F:rRNA (cytosine-2'-O-)-methyltransferase activity"/>
    <property type="evidence" value="ECO:0007669"/>
    <property type="project" value="UniProtKB-UniRule"/>
</dbReference>
<dbReference type="Gene3D" id="3.40.1010.10">
    <property type="entry name" value="Cobalt-precorrin-4 Transmethylase, Domain 1"/>
    <property type="match status" value="1"/>
</dbReference>
<comment type="caution">
    <text evidence="8">The sequence shown here is derived from an EMBL/GenBank/DDBJ whole genome shotgun (WGS) entry which is preliminary data.</text>
</comment>
<protein>
    <recommendedName>
        <fullName evidence="6">Ribosomal RNA small subunit methyltransferase I</fullName>
        <ecNumber evidence="6">2.1.1.198</ecNumber>
    </recommendedName>
    <alternativeName>
        <fullName evidence="6">16S rRNA 2'-O-ribose C1402 methyltransferase</fullName>
    </alternativeName>
    <alternativeName>
        <fullName evidence="6">rRNA (cytidine-2'-O-)-methyltransferase RsmI</fullName>
    </alternativeName>
</protein>
<dbReference type="InterPro" id="IPR000878">
    <property type="entry name" value="4pyrrol_Mease"/>
</dbReference>
<dbReference type="Proteomes" id="UP000178787">
    <property type="component" value="Unassembled WGS sequence"/>
</dbReference>
<dbReference type="InterPro" id="IPR035996">
    <property type="entry name" value="4pyrrol_Methylase_sf"/>
</dbReference>
<evidence type="ECO:0000256" key="4">
    <source>
        <dbReference type="ARBA" id="ARBA00022679"/>
    </source>
</evidence>
<evidence type="ECO:0000256" key="6">
    <source>
        <dbReference type="HAMAP-Rule" id="MF_01877"/>
    </source>
</evidence>
<keyword evidence="3 6" id="KW-0489">Methyltransferase</keyword>
<dbReference type="PANTHER" id="PTHR46111:SF1">
    <property type="entry name" value="RIBOSOMAL RNA SMALL SUBUNIT METHYLTRANSFERASE I"/>
    <property type="match status" value="1"/>
</dbReference>
<organism evidence="8 9">
    <name type="scientific">Candidatus Portnoybacteria bacterium RIFCSPLOWO2_01_FULL_43_11</name>
    <dbReference type="NCBI Taxonomy" id="1802000"/>
    <lineage>
        <taxon>Bacteria</taxon>
        <taxon>Candidatus Portnoyibacteriota</taxon>
    </lineage>
</organism>
<dbReference type="InterPro" id="IPR014777">
    <property type="entry name" value="4pyrrole_Mease_sub1"/>
</dbReference>
<name>A0A1G2FL02_9BACT</name>
<dbReference type="NCBIfam" id="TIGR00096">
    <property type="entry name" value="16S rRNA (cytidine(1402)-2'-O)-methyltransferase"/>
    <property type="match status" value="1"/>
</dbReference>
<sequence length="230" mass="26025">MAKLYVVATPIGNLLDISLRALRILKEADLILSEDTRITKKLLERYNISKPTVSYHQYSRLSKVSYILSQLKRGKNLALVSDAGTPGISDPGSKLIEEAVKKLGNQVEIIPIPGPSAITTALSISGFPADKFLFLGFPPSKKKRNKFFEEVVNSKYTVVFYESPHRILKTLEEFNVILNVSEESLRKQLVLCRELTKKFEIIYRGDIKETINQLKEDKIRGEFVVIVGRK</sequence>
<evidence type="ECO:0000313" key="9">
    <source>
        <dbReference type="Proteomes" id="UP000178787"/>
    </source>
</evidence>
<dbReference type="HAMAP" id="MF_01877">
    <property type="entry name" value="16SrRNA_methyltr_I"/>
    <property type="match status" value="1"/>
</dbReference>
<dbReference type="InterPro" id="IPR018063">
    <property type="entry name" value="SAM_MeTrfase_RsmI_CS"/>
</dbReference>
<dbReference type="GO" id="GO:0005737">
    <property type="term" value="C:cytoplasm"/>
    <property type="evidence" value="ECO:0007669"/>
    <property type="project" value="UniProtKB-SubCell"/>
</dbReference>
<evidence type="ECO:0000259" key="7">
    <source>
        <dbReference type="Pfam" id="PF00590"/>
    </source>
</evidence>
<comment type="function">
    <text evidence="6">Catalyzes the 2'-O-methylation of the ribose of cytidine 1402 (C1402) in 16S rRNA.</text>
</comment>
<dbReference type="FunFam" id="3.30.950.10:FF:000002">
    <property type="entry name" value="Ribosomal RNA small subunit methyltransferase I"/>
    <property type="match status" value="1"/>
</dbReference>
<keyword evidence="4 6" id="KW-0808">Transferase</keyword>
<dbReference type="Pfam" id="PF00590">
    <property type="entry name" value="TP_methylase"/>
    <property type="match status" value="1"/>
</dbReference>
<keyword evidence="2 6" id="KW-0698">rRNA processing</keyword>
<dbReference type="InterPro" id="IPR014776">
    <property type="entry name" value="4pyrrole_Mease_sub2"/>
</dbReference>
<dbReference type="EMBL" id="MHNE01000009">
    <property type="protein sequence ID" value="OGZ38755.1"/>
    <property type="molecule type" value="Genomic_DNA"/>
</dbReference>
<keyword evidence="5 6" id="KW-0949">S-adenosyl-L-methionine</keyword>
<dbReference type="SUPFAM" id="SSF53790">
    <property type="entry name" value="Tetrapyrrole methylase"/>
    <property type="match status" value="1"/>
</dbReference>
<dbReference type="InterPro" id="IPR008189">
    <property type="entry name" value="rRNA_ssu_MeTfrase_I"/>
</dbReference>
<evidence type="ECO:0000256" key="3">
    <source>
        <dbReference type="ARBA" id="ARBA00022603"/>
    </source>
</evidence>
<dbReference type="CDD" id="cd11648">
    <property type="entry name" value="RsmI"/>
    <property type="match status" value="1"/>
</dbReference>
<evidence type="ECO:0000313" key="8">
    <source>
        <dbReference type="EMBL" id="OGZ38755.1"/>
    </source>
</evidence>
<accession>A0A1G2FL02</accession>
<dbReference type="PIRSF" id="PIRSF005917">
    <property type="entry name" value="MTase_YraL"/>
    <property type="match status" value="1"/>
</dbReference>
<dbReference type="STRING" id="1802000.A3A94_02975"/>
<reference evidence="8 9" key="1">
    <citation type="journal article" date="2016" name="Nat. Commun.">
        <title>Thousands of microbial genomes shed light on interconnected biogeochemical processes in an aquifer system.</title>
        <authorList>
            <person name="Anantharaman K."/>
            <person name="Brown C.T."/>
            <person name="Hug L.A."/>
            <person name="Sharon I."/>
            <person name="Castelle C.J."/>
            <person name="Probst A.J."/>
            <person name="Thomas B.C."/>
            <person name="Singh A."/>
            <person name="Wilkins M.J."/>
            <person name="Karaoz U."/>
            <person name="Brodie E.L."/>
            <person name="Williams K.H."/>
            <person name="Hubbard S.S."/>
            <person name="Banfield J.F."/>
        </authorList>
    </citation>
    <scope>NUCLEOTIDE SEQUENCE [LARGE SCALE GENOMIC DNA]</scope>
</reference>
<dbReference type="EC" id="2.1.1.198" evidence="6"/>
<dbReference type="AlphaFoldDB" id="A0A1G2FL02"/>
<evidence type="ECO:0000256" key="5">
    <source>
        <dbReference type="ARBA" id="ARBA00022691"/>
    </source>
</evidence>
<gene>
    <name evidence="6" type="primary">rsmI</name>
    <name evidence="8" type="ORF">A3A94_02975</name>
</gene>
<dbReference type="PROSITE" id="PS01296">
    <property type="entry name" value="RSMI"/>
    <property type="match status" value="1"/>
</dbReference>
<comment type="subcellular location">
    <subcellularLocation>
        <location evidence="6">Cytoplasm</location>
    </subcellularLocation>
</comment>
<dbReference type="PANTHER" id="PTHR46111">
    <property type="entry name" value="RIBOSOMAL RNA SMALL SUBUNIT METHYLTRANSFERASE I"/>
    <property type="match status" value="1"/>
</dbReference>
<evidence type="ECO:0000256" key="2">
    <source>
        <dbReference type="ARBA" id="ARBA00022552"/>
    </source>
</evidence>
<dbReference type="Gene3D" id="3.30.950.10">
    <property type="entry name" value="Methyltransferase, Cobalt-precorrin-4 Transmethylase, Domain 2"/>
    <property type="match status" value="1"/>
</dbReference>
<feature type="domain" description="Tetrapyrrole methylase" evidence="7">
    <location>
        <begin position="3"/>
        <end position="209"/>
    </location>
</feature>
<proteinExistence type="inferred from homology"/>
<comment type="catalytic activity">
    <reaction evidence="6">
        <text>cytidine(1402) in 16S rRNA + S-adenosyl-L-methionine = 2'-O-methylcytidine(1402) in 16S rRNA + S-adenosyl-L-homocysteine + H(+)</text>
        <dbReference type="Rhea" id="RHEA:42924"/>
        <dbReference type="Rhea" id="RHEA-COMP:10285"/>
        <dbReference type="Rhea" id="RHEA-COMP:10286"/>
        <dbReference type="ChEBI" id="CHEBI:15378"/>
        <dbReference type="ChEBI" id="CHEBI:57856"/>
        <dbReference type="ChEBI" id="CHEBI:59789"/>
        <dbReference type="ChEBI" id="CHEBI:74495"/>
        <dbReference type="ChEBI" id="CHEBI:82748"/>
        <dbReference type="EC" id="2.1.1.198"/>
    </reaction>
</comment>
<evidence type="ECO:0000256" key="1">
    <source>
        <dbReference type="ARBA" id="ARBA00022490"/>
    </source>
</evidence>
<comment type="similarity">
    <text evidence="6">Belongs to the methyltransferase superfamily. RsmI family.</text>
</comment>